<organism evidence="2 3">
    <name type="scientific">Acanthoscelides obtectus</name>
    <name type="common">Bean weevil</name>
    <name type="synonym">Bruchus obtectus</name>
    <dbReference type="NCBI Taxonomy" id="200917"/>
    <lineage>
        <taxon>Eukaryota</taxon>
        <taxon>Metazoa</taxon>
        <taxon>Ecdysozoa</taxon>
        <taxon>Arthropoda</taxon>
        <taxon>Hexapoda</taxon>
        <taxon>Insecta</taxon>
        <taxon>Pterygota</taxon>
        <taxon>Neoptera</taxon>
        <taxon>Endopterygota</taxon>
        <taxon>Coleoptera</taxon>
        <taxon>Polyphaga</taxon>
        <taxon>Cucujiformia</taxon>
        <taxon>Chrysomeloidea</taxon>
        <taxon>Chrysomelidae</taxon>
        <taxon>Bruchinae</taxon>
        <taxon>Bruchini</taxon>
        <taxon>Acanthoscelides</taxon>
    </lineage>
</organism>
<protein>
    <submittedName>
        <fullName evidence="2">Uncharacterized protein</fullName>
    </submittedName>
</protein>
<keyword evidence="3" id="KW-1185">Reference proteome</keyword>
<keyword evidence="1" id="KW-0812">Transmembrane</keyword>
<keyword evidence="1" id="KW-0472">Membrane</keyword>
<dbReference type="EMBL" id="CAKOFQ010006920">
    <property type="protein sequence ID" value="CAH1982328.1"/>
    <property type="molecule type" value="Genomic_DNA"/>
</dbReference>
<keyword evidence="1" id="KW-1133">Transmembrane helix</keyword>
<gene>
    <name evidence="2" type="ORF">ACAOBT_LOCUS14947</name>
</gene>
<accession>A0A9P0PIQ9</accession>
<evidence type="ECO:0000256" key="1">
    <source>
        <dbReference type="SAM" id="Phobius"/>
    </source>
</evidence>
<proteinExistence type="predicted"/>
<evidence type="ECO:0000313" key="2">
    <source>
        <dbReference type="EMBL" id="CAH1982328.1"/>
    </source>
</evidence>
<dbReference type="Proteomes" id="UP001152888">
    <property type="component" value="Unassembled WGS sequence"/>
</dbReference>
<feature type="transmembrane region" description="Helical" evidence="1">
    <location>
        <begin position="27"/>
        <end position="50"/>
    </location>
</feature>
<comment type="caution">
    <text evidence="2">The sequence shown here is derived from an EMBL/GenBank/DDBJ whole genome shotgun (WGS) entry which is preliminary data.</text>
</comment>
<name>A0A9P0PIQ9_ACAOB</name>
<evidence type="ECO:0000313" key="3">
    <source>
        <dbReference type="Proteomes" id="UP001152888"/>
    </source>
</evidence>
<dbReference type="AlphaFoldDB" id="A0A9P0PIQ9"/>
<sequence>MKSLGLRSGLYGGWTNNSTFSSVKYCLVFWAVCELALSCWRMILLPGLIFRSSAMTFGKQMVVHQSAVTRPRLDSPYQREIVD</sequence>
<reference evidence="2" key="1">
    <citation type="submission" date="2022-03" db="EMBL/GenBank/DDBJ databases">
        <authorList>
            <person name="Sayadi A."/>
        </authorList>
    </citation>
    <scope>NUCLEOTIDE SEQUENCE</scope>
</reference>